<organism evidence="2 3">
    <name type="scientific">Saitoella complicata (strain BCRC 22490 / CBS 7301 / JCM 7358 / NBRC 10748 / NRRL Y-17804)</name>
    <dbReference type="NCBI Taxonomy" id="698492"/>
    <lineage>
        <taxon>Eukaryota</taxon>
        <taxon>Fungi</taxon>
        <taxon>Dikarya</taxon>
        <taxon>Ascomycota</taxon>
        <taxon>Taphrinomycotina</taxon>
        <taxon>Taphrinomycotina incertae sedis</taxon>
        <taxon>Saitoella</taxon>
    </lineage>
</organism>
<feature type="region of interest" description="Disordered" evidence="1">
    <location>
        <begin position="55"/>
        <end position="84"/>
    </location>
</feature>
<keyword evidence="3" id="KW-1185">Reference proteome</keyword>
<dbReference type="EMBL" id="BACD03000017">
    <property type="protein sequence ID" value="GAO48733.1"/>
    <property type="molecule type" value="Genomic_DNA"/>
</dbReference>
<dbReference type="Pfam" id="PF12855">
    <property type="entry name" value="Ecl1"/>
    <property type="match status" value="1"/>
</dbReference>
<evidence type="ECO:0000313" key="3">
    <source>
        <dbReference type="Proteomes" id="UP000033140"/>
    </source>
</evidence>
<proteinExistence type="predicted"/>
<dbReference type="Proteomes" id="UP000033140">
    <property type="component" value="Unassembled WGS sequence"/>
</dbReference>
<gene>
    <name evidence="2" type="ORF">G7K_2903-t1</name>
</gene>
<evidence type="ECO:0008006" key="4">
    <source>
        <dbReference type="Google" id="ProtNLM"/>
    </source>
</evidence>
<feature type="region of interest" description="Disordered" evidence="1">
    <location>
        <begin position="118"/>
        <end position="148"/>
    </location>
</feature>
<feature type="compositionally biased region" description="Low complexity" evidence="1">
    <location>
        <begin position="58"/>
        <end position="77"/>
    </location>
</feature>
<accession>A0A0E9NFZ2</accession>
<comment type="caution">
    <text evidence="2">The sequence shown here is derived from an EMBL/GenBank/DDBJ whole genome shotgun (WGS) entry which is preliminary data.</text>
</comment>
<name>A0A0E9NFZ2_SAICN</name>
<reference evidence="2 3" key="1">
    <citation type="journal article" date="2011" name="J. Gen. Appl. Microbiol.">
        <title>Draft genome sequencing of the enigmatic yeast Saitoella complicata.</title>
        <authorList>
            <person name="Nishida H."/>
            <person name="Hamamoto M."/>
            <person name="Sugiyama J."/>
        </authorList>
    </citation>
    <scope>NUCLEOTIDE SEQUENCE [LARGE SCALE GENOMIC DNA]</scope>
    <source>
        <strain evidence="2 3">NRRL Y-17804</strain>
    </source>
</reference>
<reference evidence="2 3" key="2">
    <citation type="journal article" date="2014" name="J. Gen. Appl. Microbiol.">
        <title>The early diverging ascomycetous budding yeast Saitoella complicata has three histone deacetylases belonging to the Clr6, Hos2, and Rpd3 lineages.</title>
        <authorList>
            <person name="Nishida H."/>
            <person name="Matsumoto T."/>
            <person name="Kondo S."/>
            <person name="Hamamoto M."/>
            <person name="Yoshikawa H."/>
        </authorList>
    </citation>
    <scope>NUCLEOTIDE SEQUENCE [LARGE SCALE GENOMIC DNA]</scope>
    <source>
        <strain evidence="2 3">NRRL Y-17804</strain>
    </source>
</reference>
<reference evidence="2 3" key="3">
    <citation type="journal article" date="2015" name="Genome Announc.">
        <title>Draft Genome Sequence of the Archiascomycetous Yeast Saitoella complicata.</title>
        <authorList>
            <person name="Yamauchi K."/>
            <person name="Kondo S."/>
            <person name="Hamamoto M."/>
            <person name="Takahashi Y."/>
            <person name="Ogura Y."/>
            <person name="Hayashi T."/>
            <person name="Nishida H."/>
        </authorList>
    </citation>
    <scope>NUCLEOTIDE SEQUENCE [LARGE SCALE GENOMIC DNA]</scope>
    <source>
        <strain evidence="2 3">NRRL Y-17804</strain>
    </source>
</reference>
<feature type="region of interest" description="Disordered" evidence="1">
    <location>
        <begin position="249"/>
        <end position="282"/>
    </location>
</feature>
<feature type="compositionally biased region" description="Low complexity" evidence="1">
    <location>
        <begin position="133"/>
        <end position="148"/>
    </location>
</feature>
<sequence length="369" mass="38337">MPKPIHGPVIPTRGVRKVQEPDEEGFDSYCTICDHLIPLASLSQLYCSERCRKTDTASHPLSSTNPHSLSSSPTTNSFTPHEWPEPPPSIIVPPAVPTLLSDHRPSFSSPALSGRIPLTPASAPMSRQNSANGTSSAPLTFTTTTSATTGGLPTIGSLAARPPMLMHTKTAPAAPQLNSIQSYSYSSSPAAAAALSSSMGGMHPALRPLPPLHAMSSSPRSLDLVVPLSSPRNSGTGTATAGVGSIGTGFGEKVGGRSRSNSTLNPNPALNPPATTSVGTNGPDTDLYFGKMYRTPSSSSSHSAGGAGLKKLFYFKEVQRVPSELTLANAGRSAPVGEGEGVLSPEGEVIGVDGMFGEMEEGERMEWPR</sequence>
<feature type="compositionally biased region" description="Low complexity" evidence="1">
    <location>
        <begin position="260"/>
        <end position="277"/>
    </location>
</feature>
<evidence type="ECO:0000256" key="1">
    <source>
        <dbReference type="SAM" id="MobiDB-lite"/>
    </source>
</evidence>
<dbReference type="InterPro" id="IPR024368">
    <property type="entry name" value="Ecl1/2/3"/>
</dbReference>
<dbReference type="RefSeq" id="XP_019024666.1">
    <property type="nucleotide sequence ID" value="XM_019167539.1"/>
</dbReference>
<protein>
    <recommendedName>
        <fullName evidence="4">Life-span regulatory factor-domain-containing protein</fullName>
    </recommendedName>
</protein>
<dbReference type="AlphaFoldDB" id="A0A0E9NFZ2"/>
<evidence type="ECO:0000313" key="2">
    <source>
        <dbReference type="EMBL" id="GAO48733.1"/>
    </source>
</evidence>